<protein>
    <recommendedName>
        <fullName evidence="3">HD superfamily hydrolase</fullName>
    </recommendedName>
</protein>
<dbReference type="InterPro" id="IPR009218">
    <property type="entry name" value="HD_phosphohydro"/>
</dbReference>
<dbReference type="OrthoDB" id="9808993at2"/>
<accession>K9ULP5</accession>
<dbReference type="eggNOG" id="COG4339">
    <property type="taxonomic scope" value="Bacteria"/>
</dbReference>
<reference evidence="1 2" key="1">
    <citation type="submission" date="2012-05" db="EMBL/GenBank/DDBJ databases">
        <title>Finished chromosome of genome of Chamaesiphon sp. PCC 6605.</title>
        <authorList>
            <consortium name="US DOE Joint Genome Institute"/>
            <person name="Gugger M."/>
            <person name="Coursin T."/>
            <person name="Rippka R."/>
            <person name="Tandeau De Marsac N."/>
            <person name="Huntemann M."/>
            <person name="Wei C.-L."/>
            <person name="Han J."/>
            <person name="Detter J.C."/>
            <person name="Han C."/>
            <person name="Tapia R."/>
            <person name="Chen A."/>
            <person name="Kyrpides N."/>
            <person name="Mavromatis K."/>
            <person name="Markowitz V."/>
            <person name="Szeto E."/>
            <person name="Ivanova N."/>
            <person name="Pagani I."/>
            <person name="Pati A."/>
            <person name="Goodwin L."/>
            <person name="Nordberg H.P."/>
            <person name="Cantor M.N."/>
            <person name="Hua S.X."/>
            <person name="Woyke T."/>
            <person name="Kerfeld C.A."/>
        </authorList>
    </citation>
    <scope>NUCLEOTIDE SEQUENCE [LARGE SCALE GENOMIC DNA]</scope>
    <source>
        <strain evidence="2">ATCC 27169 / PCC 6605</strain>
    </source>
</reference>
<keyword evidence="2" id="KW-1185">Reference proteome</keyword>
<dbReference type="PIRSF" id="PIRSF035170">
    <property type="entry name" value="HD_phosphohydro"/>
    <property type="match status" value="1"/>
</dbReference>
<dbReference type="PANTHER" id="PTHR21174">
    <property type="match status" value="1"/>
</dbReference>
<sequence length="263" mass="30308">MFDLPKLARKWQQCWLDRDRSIDDFMRSDALQERDSQQDRLASEVGSESTQPPCERVFQLLVAAYTQPDRHYHNLYHIEHLLSILDRFTATDGDRSLHTLQDPISVSLAAWFHDYIYNSQASDNELQSANAARELLTNIGTIDAYQSRQILSRIDRIQQLILATSGHQTDPNDSDLCIFLDADLAILGVDPARYQAYARAIRLEYSWVSDLDYRAGRVSVLESFLKRDKLYYTDVLFDELESIARLNLESEIVSLQAVKSPIF</sequence>
<dbReference type="RefSeq" id="WP_015161445.1">
    <property type="nucleotide sequence ID" value="NC_019697.1"/>
</dbReference>
<dbReference type="Gene3D" id="1.10.3210.10">
    <property type="entry name" value="Hypothetical protein af1432"/>
    <property type="match status" value="1"/>
</dbReference>
<dbReference type="STRING" id="1173020.Cha6605_4408"/>
<dbReference type="HOGENOM" id="CLU_051795_1_0_3"/>
<dbReference type="AlphaFoldDB" id="K9ULP5"/>
<evidence type="ECO:0008006" key="3">
    <source>
        <dbReference type="Google" id="ProtNLM"/>
    </source>
</evidence>
<dbReference type="PANTHER" id="PTHR21174:SF0">
    <property type="entry name" value="HD PHOSPHOHYDROLASE FAMILY PROTEIN-RELATED"/>
    <property type="match status" value="1"/>
</dbReference>
<dbReference type="SUPFAM" id="SSF109604">
    <property type="entry name" value="HD-domain/PDEase-like"/>
    <property type="match status" value="1"/>
</dbReference>
<dbReference type="PATRIC" id="fig|1173020.3.peg.5044"/>
<dbReference type="EMBL" id="CP003600">
    <property type="protein sequence ID" value="AFY95341.1"/>
    <property type="molecule type" value="Genomic_DNA"/>
</dbReference>
<dbReference type="Proteomes" id="UP000010366">
    <property type="component" value="Chromosome"/>
</dbReference>
<dbReference type="KEGG" id="cmp:Cha6605_4408"/>
<gene>
    <name evidence="1" type="ORF">Cha6605_4408</name>
</gene>
<proteinExistence type="predicted"/>
<name>K9ULP5_CHAP6</name>
<evidence type="ECO:0000313" key="2">
    <source>
        <dbReference type="Proteomes" id="UP000010366"/>
    </source>
</evidence>
<organism evidence="1 2">
    <name type="scientific">Chamaesiphon minutus (strain ATCC 27169 / PCC 6605)</name>
    <dbReference type="NCBI Taxonomy" id="1173020"/>
    <lineage>
        <taxon>Bacteria</taxon>
        <taxon>Bacillati</taxon>
        <taxon>Cyanobacteriota</taxon>
        <taxon>Cyanophyceae</taxon>
        <taxon>Gomontiellales</taxon>
        <taxon>Chamaesiphonaceae</taxon>
        <taxon>Chamaesiphon</taxon>
    </lineage>
</organism>
<evidence type="ECO:0000313" key="1">
    <source>
        <dbReference type="EMBL" id="AFY95341.1"/>
    </source>
</evidence>